<evidence type="ECO:0000313" key="8">
    <source>
        <dbReference type="Proteomes" id="UP000253551"/>
    </source>
</evidence>
<dbReference type="Gene3D" id="1.20.930.40">
    <property type="entry name" value="Transferrin receptor-like, dimerisation domain"/>
    <property type="match status" value="1"/>
</dbReference>
<gene>
    <name evidence="7" type="ORF">CU098_007835</name>
</gene>
<feature type="transmembrane region" description="Helical" evidence="3">
    <location>
        <begin position="35"/>
        <end position="57"/>
    </location>
</feature>
<evidence type="ECO:0000256" key="3">
    <source>
        <dbReference type="SAM" id="Phobius"/>
    </source>
</evidence>
<keyword evidence="3" id="KW-0472">Membrane</keyword>
<evidence type="ECO:0000259" key="6">
    <source>
        <dbReference type="Pfam" id="PF04389"/>
    </source>
</evidence>
<dbReference type="CDD" id="cd08022">
    <property type="entry name" value="M28_PSMA_like"/>
    <property type="match status" value="1"/>
</dbReference>
<evidence type="ECO:0000259" key="5">
    <source>
        <dbReference type="Pfam" id="PF04253"/>
    </source>
</evidence>
<dbReference type="PANTHER" id="PTHR10404">
    <property type="entry name" value="N-ACETYLATED-ALPHA-LINKED ACIDIC DIPEPTIDASE"/>
    <property type="match status" value="1"/>
</dbReference>
<sequence>MEQRLEGYRNSSYSSITKPPDFPKRRFKTRQKPEIVKFFLASVAFMFVALFGSRYILSCTMFQTNNLGTEKLVDLIKELPSTESIRGYFSHYASQSHLAGTKEDLKLAEWTQKKLVEFGIKNSTIQPYYPYLNYPITRKLSIVSGPKELLYEATLVESKDETVPAFHAFSASGNVTGPVVFVNYGLLEDFEWFNQNNLTLNGSIALVRHGKIPASLKIKHAEKYNCIGLLVYTDPAEHKHIHDKTIPWDKLVHRESVLNEYLYPGDPYTMGYASTLNATRNETTNNLPLIPSLPISWSDALPLLRATEGLGLVAPDWVGGGKDVSYFSGPSVAQVNLVNINEFKLKPIWNVIGHIKGHQEPNKVIVIGNQRDAWGHGAAVPSSGSAVLLELARVLGLLIQKGWQPRRSIILASWDGSEYGHIGSTEWVEDHLAWLDAEAIAYLDVQQAVTGPHFSAQASPMLSRLLIDVTSTVIDPRTSQSVFESWLEQAPDSEEDSILSLVQPLGSSPGLDTLPFYQHVGISSLSMSFTGTKYGMAHSTFDRISWMEKVGDPLYEYHQTMVKIWGLLALRLSHDIILPLAPQDYANTLKSHLSKLTLPEDDACTPNNQTFGYPKTHKALEKLIHTSAKFQRKVQGLDHLVVSNKKSKKLLKHINRANARLVLFERMFISQSLSDREWYQHVLYQPSSETGEVEAFPAIVVDQSNEKQKLVDRKLSLVIKNAKSALKKGKGKYHISDDDDDEVTFVE</sequence>
<feature type="domain" description="PA" evidence="4">
    <location>
        <begin position="175"/>
        <end position="241"/>
    </location>
</feature>
<evidence type="ECO:0000259" key="4">
    <source>
        <dbReference type="Pfam" id="PF02225"/>
    </source>
</evidence>
<dbReference type="Pfam" id="PF02225">
    <property type="entry name" value="PA"/>
    <property type="match status" value="1"/>
</dbReference>
<feature type="domain" description="Transferrin receptor-like dimerisation" evidence="5">
    <location>
        <begin position="615"/>
        <end position="725"/>
    </location>
</feature>
<dbReference type="Proteomes" id="UP000253551">
    <property type="component" value="Unassembled WGS sequence"/>
</dbReference>
<dbReference type="Gene3D" id="3.50.30.30">
    <property type="match status" value="1"/>
</dbReference>
<dbReference type="EMBL" id="PJQM01000850">
    <property type="protein sequence ID" value="RCI03914.1"/>
    <property type="molecule type" value="Genomic_DNA"/>
</dbReference>
<comment type="caution">
    <text evidence="7">The sequence shown here is derived from an EMBL/GenBank/DDBJ whole genome shotgun (WGS) entry which is preliminary data.</text>
</comment>
<comment type="similarity">
    <text evidence="1">Belongs to the peptidase M28 family. M28B subfamily.</text>
</comment>
<keyword evidence="8" id="KW-1185">Reference proteome</keyword>
<proteinExistence type="inferred from homology"/>
<dbReference type="Pfam" id="PF04253">
    <property type="entry name" value="TFR_dimer"/>
    <property type="match status" value="1"/>
</dbReference>
<dbReference type="InterPro" id="IPR046450">
    <property type="entry name" value="PA_dom_sf"/>
</dbReference>
<dbReference type="InterPro" id="IPR007365">
    <property type="entry name" value="TFR-like_dimer_dom"/>
</dbReference>
<feature type="domain" description="Peptidase M28" evidence="6">
    <location>
        <begin position="350"/>
        <end position="544"/>
    </location>
</feature>
<evidence type="ECO:0000256" key="2">
    <source>
        <dbReference type="SAM" id="MobiDB-lite"/>
    </source>
</evidence>
<dbReference type="InterPro" id="IPR039373">
    <property type="entry name" value="Peptidase_M28B"/>
</dbReference>
<organism evidence="7 8">
    <name type="scientific">Rhizopus stolonifer</name>
    <name type="common">Rhizopus nigricans</name>
    <dbReference type="NCBI Taxonomy" id="4846"/>
    <lineage>
        <taxon>Eukaryota</taxon>
        <taxon>Fungi</taxon>
        <taxon>Fungi incertae sedis</taxon>
        <taxon>Mucoromycota</taxon>
        <taxon>Mucoromycotina</taxon>
        <taxon>Mucoromycetes</taxon>
        <taxon>Mucorales</taxon>
        <taxon>Mucorineae</taxon>
        <taxon>Rhizopodaceae</taxon>
        <taxon>Rhizopus</taxon>
    </lineage>
</organism>
<dbReference type="SUPFAM" id="SSF47672">
    <property type="entry name" value="Transferrin receptor-like dimerisation domain"/>
    <property type="match status" value="1"/>
</dbReference>
<dbReference type="Pfam" id="PF04389">
    <property type="entry name" value="Peptidase_M28"/>
    <property type="match status" value="1"/>
</dbReference>
<dbReference type="STRING" id="4846.A0A367KNX9"/>
<dbReference type="FunFam" id="3.40.630.10:FF:000101">
    <property type="entry name" value="N-acetylated alpha-linked acidic dipeptidase like 1"/>
    <property type="match status" value="1"/>
</dbReference>
<dbReference type="GO" id="GO:0004180">
    <property type="term" value="F:carboxypeptidase activity"/>
    <property type="evidence" value="ECO:0007669"/>
    <property type="project" value="TreeGrafter"/>
</dbReference>
<keyword evidence="3" id="KW-1133">Transmembrane helix</keyword>
<dbReference type="PANTHER" id="PTHR10404:SF46">
    <property type="entry name" value="VACUOLAR PROTEIN SORTING-ASSOCIATED PROTEIN 70"/>
    <property type="match status" value="1"/>
</dbReference>
<dbReference type="SUPFAM" id="SSF53187">
    <property type="entry name" value="Zn-dependent exopeptidases"/>
    <property type="match status" value="1"/>
</dbReference>
<accession>A0A367KNX9</accession>
<reference evidence="7 8" key="1">
    <citation type="journal article" date="2018" name="G3 (Bethesda)">
        <title>Phylogenetic and Phylogenomic Definition of Rhizopus Species.</title>
        <authorList>
            <person name="Gryganskyi A.P."/>
            <person name="Golan J."/>
            <person name="Dolatabadi S."/>
            <person name="Mondo S."/>
            <person name="Robb S."/>
            <person name="Idnurm A."/>
            <person name="Muszewska A."/>
            <person name="Steczkiewicz K."/>
            <person name="Masonjones S."/>
            <person name="Liao H.L."/>
            <person name="Gajdeczka M.T."/>
            <person name="Anike F."/>
            <person name="Vuek A."/>
            <person name="Anishchenko I.M."/>
            <person name="Voigt K."/>
            <person name="de Hoog G.S."/>
            <person name="Smith M.E."/>
            <person name="Heitman J."/>
            <person name="Vilgalys R."/>
            <person name="Stajich J.E."/>
        </authorList>
    </citation>
    <scope>NUCLEOTIDE SEQUENCE [LARGE SCALE GENOMIC DNA]</scope>
    <source>
        <strain evidence="7 8">LSU 92-RS-03</strain>
    </source>
</reference>
<protein>
    <submittedName>
        <fullName evidence="7">Uncharacterized protein</fullName>
    </submittedName>
</protein>
<dbReference type="OrthoDB" id="5841748at2759"/>
<keyword evidence="3" id="KW-0812">Transmembrane</keyword>
<dbReference type="SUPFAM" id="SSF52025">
    <property type="entry name" value="PA domain"/>
    <property type="match status" value="1"/>
</dbReference>
<dbReference type="Gene3D" id="3.40.630.10">
    <property type="entry name" value="Zn peptidases"/>
    <property type="match status" value="1"/>
</dbReference>
<dbReference type="InterPro" id="IPR036757">
    <property type="entry name" value="TFR-like_dimer_dom_sf"/>
</dbReference>
<dbReference type="AlphaFoldDB" id="A0A367KNX9"/>
<name>A0A367KNX9_RHIST</name>
<dbReference type="InterPro" id="IPR007484">
    <property type="entry name" value="Peptidase_M28"/>
</dbReference>
<feature type="region of interest" description="Disordered" evidence="2">
    <location>
        <begin position="1"/>
        <end position="24"/>
    </location>
</feature>
<dbReference type="InterPro" id="IPR003137">
    <property type="entry name" value="PA_domain"/>
</dbReference>
<evidence type="ECO:0000313" key="7">
    <source>
        <dbReference type="EMBL" id="RCI03914.1"/>
    </source>
</evidence>
<evidence type="ECO:0000256" key="1">
    <source>
        <dbReference type="ARBA" id="ARBA00005634"/>
    </source>
</evidence>